<accession>A0ABQ9PC38</accession>
<dbReference type="Proteomes" id="UP001169217">
    <property type="component" value="Unassembled WGS sequence"/>
</dbReference>
<dbReference type="EMBL" id="JARUPT010000636">
    <property type="protein sequence ID" value="KAK0369583.1"/>
    <property type="molecule type" value="Genomic_DNA"/>
</dbReference>
<dbReference type="InterPro" id="IPR002156">
    <property type="entry name" value="RNaseH_domain"/>
</dbReference>
<dbReference type="CDD" id="cd09276">
    <property type="entry name" value="Rnase_HI_RT_non_LTR"/>
    <property type="match status" value="1"/>
</dbReference>
<dbReference type="PROSITE" id="PS50879">
    <property type="entry name" value="RNASE_H_1"/>
    <property type="match status" value="1"/>
</dbReference>
<dbReference type="Gene3D" id="3.30.420.10">
    <property type="entry name" value="Ribonuclease H-like superfamily/Ribonuclease H"/>
    <property type="match status" value="1"/>
</dbReference>
<dbReference type="InterPro" id="IPR036397">
    <property type="entry name" value="RNaseH_sf"/>
</dbReference>
<comment type="caution">
    <text evidence="3">The sequence shown here is derived from an EMBL/GenBank/DDBJ whole genome shotgun (WGS) entry which is preliminary data.</text>
</comment>
<keyword evidence="4" id="KW-1185">Reference proteome</keyword>
<dbReference type="SUPFAM" id="SSF56219">
    <property type="entry name" value="DNase I-like"/>
    <property type="match status" value="1"/>
</dbReference>
<dbReference type="InterPro" id="IPR005135">
    <property type="entry name" value="Endo/exonuclease/phosphatase"/>
</dbReference>
<organism evidence="3 4">
    <name type="scientific">Colletotrichum limetticola</name>
    <dbReference type="NCBI Taxonomy" id="1209924"/>
    <lineage>
        <taxon>Eukaryota</taxon>
        <taxon>Fungi</taxon>
        <taxon>Dikarya</taxon>
        <taxon>Ascomycota</taxon>
        <taxon>Pezizomycotina</taxon>
        <taxon>Sordariomycetes</taxon>
        <taxon>Hypocreomycetidae</taxon>
        <taxon>Glomerellales</taxon>
        <taxon>Glomerellaceae</taxon>
        <taxon>Colletotrichum</taxon>
        <taxon>Colletotrichum acutatum species complex</taxon>
    </lineage>
</organism>
<proteinExistence type="predicted"/>
<sequence>MLRAAQGNVGKISPAHTAFLQLCWEAQMDVVLVQEPWTGWKDGNVQLNTHPGFDSFVPVDFWDSEGTRPRVLTYTRKGIGMKVEQQRPVHTRDVLWLVVDKTTTIVNIYRQPSDPHSYTTEILLELKPPERTLIAGDFNAHHYSWEPGARNGNRVDDIAGWADGHNLSLISEVGVATQVCGHVLDLAFSNIPFAHAQVSPQLHPGADHEAIVAVIPLPRRLQSQGEDRPQTRPPSVPDSALPRLRDLIKGGQAAMPNLDDHPTSADLDGQASHIVELFSRAIEAVGKERGRDGESAAWWTEECAEVHRAYRAARNQQGWETEQDAHLSLKEERKAFLSIVRKAKRAYWSEKIDRVASDRDLYQIMGWRKASPLTRAPPLVVGNQTIEDTNEKAQALREALLDRFSAEDDAPGDPFDVPVVPRRAITWQENISGEEVKAATLTKTTIPGVDGITTRLLQACWGVISEPVRLLFQSCIRVGYFPLPFRRAEVVMIQEAGRDASKPGSWRPIALLSCLGKGLERLRARRMASLAIVERIVSSQQIGALQGRSAVDLTTCLTHDIEMALLKGLTAMLLTMHLTNTKRGLPAAAVRKAVVSCVLPTALFGAETWYAGITKPASRRQAETATAPPLQGRPVNIGQKGLVQKINSVITAAARAILPVWRTTPTSSFLRDAGLPSAQVALEGVRLRAAVRLQRIDRRHPLVARLSQQGQHQTRLQLVQCKEEAAKAFERWLKTVPESHSIVFSDGSRATNGAVGYGFVIYRDSKRIAQGCGRLGLAEVFDAEVEGARAGLRRALLTNRGHPIHICIDNTSVIQGIRGKAPDSSQEAFLEIQEAARIFDIRTHWSPGQQGIEGNEAADRLAKEETTLPARMGQMATLAGIKRLARENVQGQHRRWWYKERRPRYADLGLEAALFSPPELALPWATLHHLLAARSGHGDFEQYHRRFNHDDTLTMRQWWPTLHSRSTPEPIGPMGSLEAYFKRLITDPRDFEAFLGVTDFFQKICPR</sequence>
<dbReference type="PANTHER" id="PTHR33481:SF1">
    <property type="entry name" value="ENDONUCLEASE_EXONUCLEASE_PHOSPHATASE DOMAIN-CONTAINING PROTEIN-RELATED"/>
    <property type="match status" value="1"/>
</dbReference>
<name>A0ABQ9PC38_9PEZI</name>
<dbReference type="InterPro" id="IPR036691">
    <property type="entry name" value="Endo/exonu/phosph_ase_sf"/>
</dbReference>
<feature type="domain" description="RNase H type-1" evidence="2">
    <location>
        <begin position="737"/>
        <end position="867"/>
    </location>
</feature>
<keyword evidence="3" id="KW-0808">Transferase</keyword>
<dbReference type="Gene3D" id="3.60.10.10">
    <property type="entry name" value="Endonuclease/exonuclease/phosphatase"/>
    <property type="match status" value="1"/>
</dbReference>
<dbReference type="Pfam" id="PF14529">
    <property type="entry name" value="Exo_endo_phos_2"/>
    <property type="match status" value="1"/>
</dbReference>
<evidence type="ECO:0000256" key="1">
    <source>
        <dbReference type="SAM" id="MobiDB-lite"/>
    </source>
</evidence>
<protein>
    <submittedName>
        <fullName evidence="3">RNA-directed DNA polymerase from transposon x-element</fullName>
    </submittedName>
</protein>
<dbReference type="GO" id="GO:0003964">
    <property type="term" value="F:RNA-directed DNA polymerase activity"/>
    <property type="evidence" value="ECO:0007669"/>
    <property type="project" value="UniProtKB-KW"/>
</dbReference>
<dbReference type="SUPFAM" id="SSF53098">
    <property type="entry name" value="Ribonuclease H-like"/>
    <property type="match status" value="1"/>
</dbReference>
<evidence type="ECO:0000259" key="2">
    <source>
        <dbReference type="PROSITE" id="PS50879"/>
    </source>
</evidence>
<evidence type="ECO:0000313" key="3">
    <source>
        <dbReference type="EMBL" id="KAK0369583.1"/>
    </source>
</evidence>
<reference evidence="3" key="1">
    <citation type="submission" date="2023-04" db="EMBL/GenBank/DDBJ databases">
        <title>Colletotrichum limetticola genome sequence.</title>
        <authorList>
            <person name="Baroncelli R."/>
        </authorList>
    </citation>
    <scope>NUCLEOTIDE SEQUENCE</scope>
    <source>
        <strain evidence="3">KLA-Anderson</strain>
    </source>
</reference>
<feature type="region of interest" description="Disordered" evidence="1">
    <location>
        <begin position="222"/>
        <end position="242"/>
    </location>
</feature>
<dbReference type="InterPro" id="IPR012337">
    <property type="entry name" value="RNaseH-like_sf"/>
</dbReference>
<keyword evidence="3" id="KW-0695">RNA-directed DNA polymerase</keyword>
<keyword evidence="3" id="KW-0548">Nucleotidyltransferase</keyword>
<dbReference type="PANTHER" id="PTHR33481">
    <property type="entry name" value="REVERSE TRANSCRIPTASE"/>
    <property type="match status" value="1"/>
</dbReference>
<evidence type="ECO:0000313" key="4">
    <source>
        <dbReference type="Proteomes" id="UP001169217"/>
    </source>
</evidence>
<gene>
    <name evidence="3" type="ORF">CLIM01_13057</name>
</gene>